<dbReference type="OrthoDB" id="6038816at2759"/>
<feature type="signal peptide" evidence="1">
    <location>
        <begin position="1"/>
        <end position="23"/>
    </location>
</feature>
<reference evidence="2" key="1">
    <citation type="submission" date="2021-02" db="EMBL/GenBank/DDBJ databases">
        <authorList>
            <person name="Dougan E. K."/>
            <person name="Rhodes N."/>
            <person name="Thang M."/>
            <person name="Chan C."/>
        </authorList>
    </citation>
    <scope>NUCLEOTIDE SEQUENCE</scope>
</reference>
<gene>
    <name evidence="2" type="primary">egl5</name>
    <name evidence="2" type="ORF">SNAT2548_LOCUS30533</name>
</gene>
<accession>A0A812TQJ5</accession>
<dbReference type="Pfam" id="PF22514">
    <property type="entry name" value="EXPB1_D1"/>
    <property type="match status" value="1"/>
</dbReference>
<keyword evidence="1" id="KW-0732">Signal</keyword>
<evidence type="ECO:0000313" key="3">
    <source>
        <dbReference type="Proteomes" id="UP000604046"/>
    </source>
</evidence>
<keyword evidence="3" id="KW-1185">Reference proteome</keyword>
<dbReference type="InterPro" id="IPR036908">
    <property type="entry name" value="RlpA-like_sf"/>
</dbReference>
<evidence type="ECO:0000313" key="2">
    <source>
        <dbReference type="EMBL" id="CAE7544329.1"/>
    </source>
</evidence>
<comment type="caution">
    <text evidence="2">The sequence shown here is derived from an EMBL/GenBank/DDBJ whole genome shotgun (WGS) entry which is preliminary data.</text>
</comment>
<dbReference type="EMBL" id="CAJNDS010002611">
    <property type="protein sequence ID" value="CAE7544329.1"/>
    <property type="molecule type" value="Genomic_DNA"/>
</dbReference>
<dbReference type="AlphaFoldDB" id="A0A812TQJ5"/>
<dbReference type="Proteomes" id="UP000604046">
    <property type="component" value="Unassembled WGS sequence"/>
</dbReference>
<sequence length="263" mass="28546">MAALILGNLFVLATLTSVELTWAEVGAISDPLLSDAECEQEGCALNALQLQKAALEAEQTQDSTKENQSAEFNMYGYHHWATTTMYGDAPHAACGGINTAELVRGTPYYNVASAQAMWRDCGGTGNCWCGQSGGGGGTVGMGCFTCAKGRFLNNAYGTRGRALWALMEEGASESSSSNLTSPFASEEIILIVGDLCPHAGNEDWCPSSPGRKNAYGSFHHLDFSHYPRNIDTSHSVPNLNFVFNMIECPHDLWERQRRQSRCR</sequence>
<protein>
    <submittedName>
        <fullName evidence="2">Egl5 protein</fullName>
    </submittedName>
</protein>
<evidence type="ECO:0000256" key="1">
    <source>
        <dbReference type="SAM" id="SignalP"/>
    </source>
</evidence>
<proteinExistence type="predicted"/>
<organism evidence="2 3">
    <name type="scientific">Symbiodinium natans</name>
    <dbReference type="NCBI Taxonomy" id="878477"/>
    <lineage>
        <taxon>Eukaryota</taxon>
        <taxon>Sar</taxon>
        <taxon>Alveolata</taxon>
        <taxon>Dinophyceae</taxon>
        <taxon>Suessiales</taxon>
        <taxon>Symbiodiniaceae</taxon>
        <taxon>Symbiodinium</taxon>
    </lineage>
</organism>
<name>A0A812TQJ5_9DINO</name>
<feature type="chain" id="PRO_5032902801" evidence="1">
    <location>
        <begin position="24"/>
        <end position="263"/>
    </location>
</feature>
<dbReference type="Gene3D" id="2.40.40.10">
    <property type="entry name" value="RlpA-like domain"/>
    <property type="match status" value="1"/>
</dbReference>